<dbReference type="SUPFAM" id="SSF52777">
    <property type="entry name" value="CoA-dependent acyltransferases"/>
    <property type="match status" value="1"/>
</dbReference>
<dbReference type="Gene3D" id="3.30.559.30">
    <property type="entry name" value="Nonribosomal peptide synthetase, condensation domain"/>
    <property type="match status" value="1"/>
</dbReference>
<dbReference type="PANTHER" id="PTHR42034:SF1">
    <property type="entry name" value="CONDENSATION DOMAIN-CONTAINING PROTEIN"/>
    <property type="match status" value="1"/>
</dbReference>
<dbReference type="Gene3D" id="3.30.559.10">
    <property type="entry name" value="Chloramphenicol acetyltransferase-like domain"/>
    <property type="match status" value="1"/>
</dbReference>
<evidence type="ECO:0008006" key="3">
    <source>
        <dbReference type="Google" id="ProtNLM"/>
    </source>
</evidence>
<sequence length="512" mass="57808">MVIVSRTAFSLSRYPPTCVAHACQTSIKAERGLGRSVHFCRVPKPNFLNLTIFSPFTMNWTQVSPTRWERALSGMEEYFVFIGNITAALYDGRQQYTVLTKVKVTLNIPDVESTLRHAWKQVRYEEPDIATTVEPGKKIFEVLDDTSIEKWVDETFIVDTERDAEELYRLGRTMKPATMYYLPKSSELVIHGHHAVFDGIGMIMFWDRFFRAVTDPNHTITFGGEHVRLAPALDDLVGLKGPITPEQSEKGLAILMEYMTKLPAIGFPSKVGKVPAGQCQAMEYVFSEETTSAIIRACKARGITVTSAVHAAYISVLARYADPASNTTRYALPCEFNLRGRLEPPYNQVAAANYNLPLPFSVDLPAMFDELSTILNKYYRGYLHEHPEVLEVQASFTQALQQIVKTPEYQSAPIPTDALVSSLGIVENHLQRSYGEGDAVVVEDWKLACDNVLGMTGFHFYTFRGKLRFVYQFNEAYQEPKDIRMYMEEMERVLREELVGSKSGKGSPCGFT</sequence>
<evidence type="ECO:0000313" key="2">
    <source>
        <dbReference type="Proteomes" id="UP000054771"/>
    </source>
</evidence>
<name>A0A0U5GC39_ASPCI</name>
<accession>A0A0U5GC39</accession>
<dbReference type="PANTHER" id="PTHR42034">
    <property type="entry name" value="CHROMOSOME 7, WHOLE GENOME SHOTGUN SEQUENCE-RELATED"/>
    <property type="match status" value="1"/>
</dbReference>
<dbReference type="AlphaFoldDB" id="A0A0U5GC39"/>
<dbReference type="OMA" id="THMTRIL"/>
<dbReference type="InterPro" id="IPR023213">
    <property type="entry name" value="CAT-like_dom_sf"/>
</dbReference>
<organism evidence="1 2">
    <name type="scientific">Aspergillus calidoustus</name>
    <dbReference type="NCBI Taxonomy" id="454130"/>
    <lineage>
        <taxon>Eukaryota</taxon>
        <taxon>Fungi</taxon>
        <taxon>Dikarya</taxon>
        <taxon>Ascomycota</taxon>
        <taxon>Pezizomycotina</taxon>
        <taxon>Eurotiomycetes</taxon>
        <taxon>Eurotiomycetidae</taxon>
        <taxon>Eurotiales</taxon>
        <taxon>Aspergillaceae</taxon>
        <taxon>Aspergillus</taxon>
        <taxon>Aspergillus subgen. Nidulantes</taxon>
    </lineage>
</organism>
<dbReference type="Proteomes" id="UP000054771">
    <property type="component" value="Unassembled WGS sequence"/>
</dbReference>
<evidence type="ECO:0000313" key="1">
    <source>
        <dbReference type="EMBL" id="CEL08557.1"/>
    </source>
</evidence>
<protein>
    <recommendedName>
        <fullName evidence="3">Condensation domain-containing protein</fullName>
    </recommendedName>
</protein>
<dbReference type="OrthoDB" id="2548233at2759"/>
<keyword evidence="2" id="KW-1185">Reference proteome</keyword>
<dbReference type="EMBL" id="CDMC01000011">
    <property type="protein sequence ID" value="CEL08557.1"/>
    <property type="molecule type" value="Genomic_DNA"/>
</dbReference>
<proteinExistence type="predicted"/>
<gene>
    <name evidence="1" type="ORF">ASPCAL11706</name>
</gene>
<reference evidence="2" key="1">
    <citation type="journal article" date="2016" name="Genome Announc.">
        <title>Draft genome sequences of fungus Aspergillus calidoustus.</title>
        <authorList>
            <person name="Horn F."/>
            <person name="Linde J."/>
            <person name="Mattern D.J."/>
            <person name="Walther G."/>
            <person name="Guthke R."/>
            <person name="Scherlach K."/>
            <person name="Martin K."/>
            <person name="Brakhage A.A."/>
            <person name="Petzke L."/>
            <person name="Valiante V."/>
        </authorList>
    </citation>
    <scope>NUCLEOTIDE SEQUENCE [LARGE SCALE GENOMIC DNA]</scope>
    <source>
        <strain evidence="2">SF006504</strain>
    </source>
</reference>